<dbReference type="GO" id="GO:0046654">
    <property type="term" value="P:tetrahydrofolate biosynthetic process"/>
    <property type="evidence" value="ECO:0007669"/>
    <property type="project" value="UniProtKB-UniRule"/>
</dbReference>
<dbReference type="GO" id="GO:0005737">
    <property type="term" value="C:cytoplasm"/>
    <property type="evidence" value="ECO:0007669"/>
    <property type="project" value="TreeGrafter"/>
</dbReference>
<dbReference type="InterPro" id="IPR043133">
    <property type="entry name" value="GTP-CH-I_C/QueF"/>
</dbReference>
<dbReference type="GO" id="GO:0004150">
    <property type="term" value="F:dihydroneopterin aldolase activity"/>
    <property type="evidence" value="ECO:0007669"/>
    <property type="project" value="UniProtKB-UniRule"/>
</dbReference>
<dbReference type="InterPro" id="IPR006157">
    <property type="entry name" value="FolB_dom"/>
</dbReference>
<dbReference type="EMBL" id="VDMN01000001">
    <property type="protein sequence ID" value="TNM64803.1"/>
    <property type="molecule type" value="Genomic_DNA"/>
</dbReference>
<reference evidence="8 9" key="1">
    <citation type="submission" date="2019-06" db="EMBL/GenBank/DDBJ databases">
        <title>The draft genome of Rhizobium smilacinae PTYR-5.</title>
        <authorList>
            <person name="Liu L."/>
            <person name="Li L."/>
            <person name="Zhang X."/>
        </authorList>
    </citation>
    <scope>NUCLEOTIDE SEQUENCE [LARGE SCALE GENOMIC DNA]</scope>
    <source>
        <strain evidence="8 9">PTYR-5</strain>
    </source>
</reference>
<dbReference type="AlphaFoldDB" id="A0A5C4XMV3"/>
<evidence type="ECO:0000256" key="4">
    <source>
        <dbReference type="ARBA" id="ARBA00022909"/>
    </source>
</evidence>
<evidence type="ECO:0000256" key="3">
    <source>
        <dbReference type="ARBA" id="ARBA00005708"/>
    </source>
</evidence>
<dbReference type="OrthoDB" id="9808041at2"/>
<evidence type="ECO:0000313" key="9">
    <source>
        <dbReference type="Proteomes" id="UP000311605"/>
    </source>
</evidence>
<dbReference type="PANTHER" id="PTHR42844">
    <property type="entry name" value="DIHYDRONEOPTERIN ALDOLASE 1-RELATED"/>
    <property type="match status" value="1"/>
</dbReference>
<dbReference type="NCBIfam" id="TIGR00526">
    <property type="entry name" value="folB_dom"/>
    <property type="match status" value="1"/>
</dbReference>
<evidence type="ECO:0000256" key="5">
    <source>
        <dbReference type="ARBA" id="ARBA00023239"/>
    </source>
</evidence>
<dbReference type="RefSeq" id="WP_139671302.1">
    <property type="nucleotide sequence ID" value="NZ_VDMN01000001.1"/>
</dbReference>
<dbReference type="UniPathway" id="UPA00077">
    <property type="reaction ID" value="UER00154"/>
</dbReference>
<dbReference type="Proteomes" id="UP000311605">
    <property type="component" value="Unassembled WGS sequence"/>
</dbReference>
<protein>
    <recommendedName>
        <fullName evidence="6">7,8-dihydroneopterin aldolase</fullName>
        <ecNumber evidence="6">4.1.2.25</ecNumber>
    </recommendedName>
</protein>
<keyword evidence="5 6" id="KW-0456">Lyase</keyword>
<keyword evidence="9" id="KW-1185">Reference proteome</keyword>
<keyword evidence="4 6" id="KW-0289">Folate biosynthesis</keyword>
<evidence type="ECO:0000256" key="2">
    <source>
        <dbReference type="ARBA" id="ARBA00005013"/>
    </source>
</evidence>
<dbReference type="EC" id="4.1.2.25" evidence="6"/>
<evidence type="ECO:0000259" key="7">
    <source>
        <dbReference type="SMART" id="SM00905"/>
    </source>
</evidence>
<proteinExistence type="inferred from homology"/>
<comment type="catalytic activity">
    <reaction evidence="1 6">
        <text>7,8-dihydroneopterin = 6-hydroxymethyl-7,8-dihydropterin + glycolaldehyde</text>
        <dbReference type="Rhea" id="RHEA:10540"/>
        <dbReference type="ChEBI" id="CHEBI:17001"/>
        <dbReference type="ChEBI" id="CHEBI:17071"/>
        <dbReference type="ChEBI" id="CHEBI:44841"/>
        <dbReference type="EC" id="4.1.2.25"/>
    </reaction>
</comment>
<dbReference type="SMART" id="SM00905">
    <property type="entry name" value="FolB"/>
    <property type="match status" value="1"/>
</dbReference>
<gene>
    <name evidence="8" type="primary">folB</name>
    <name evidence="8" type="ORF">FHP24_00380</name>
</gene>
<evidence type="ECO:0000256" key="1">
    <source>
        <dbReference type="ARBA" id="ARBA00001353"/>
    </source>
</evidence>
<comment type="function">
    <text evidence="6">Catalyzes the conversion of 7,8-dihydroneopterin to 6-hydroxymethyl-7,8-dihydropterin.</text>
</comment>
<comment type="pathway">
    <text evidence="2 6">Cofactor biosynthesis; tetrahydrofolate biosynthesis; 2-amino-4-hydroxy-6-hydroxymethyl-7,8-dihydropteridine diphosphate from 7,8-dihydroneopterin triphosphate: step 3/4.</text>
</comment>
<dbReference type="Pfam" id="PF02152">
    <property type="entry name" value="FolB"/>
    <property type="match status" value="1"/>
</dbReference>
<dbReference type="PANTHER" id="PTHR42844:SF1">
    <property type="entry name" value="DIHYDRONEOPTERIN ALDOLASE 1-RELATED"/>
    <property type="match status" value="1"/>
</dbReference>
<dbReference type="NCBIfam" id="TIGR00525">
    <property type="entry name" value="folB"/>
    <property type="match status" value="1"/>
</dbReference>
<evidence type="ECO:0000313" key="8">
    <source>
        <dbReference type="EMBL" id="TNM64803.1"/>
    </source>
</evidence>
<accession>A0A5C4XMV3</accession>
<dbReference type="Gene3D" id="3.30.1130.10">
    <property type="match status" value="1"/>
</dbReference>
<organism evidence="8 9">
    <name type="scientific">Aliirhizobium smilacinae</name>
    <dbReference type="NCBI Taxonomy" id="1395944"/>
    <lineage>
        <taxon>Bacteria</taxon>
        <taxon>Pseudomonadati</taxon>
        <taxon>Pseudomonadota</taxon>
        <taxon>Alphaproteobacteria</taxon>
        <taxon>Hyphomicrobiales</taxon>
        <taxon>Rhizobiaceae</taxon>
        <taxon>Aliirhizobium</taxon>
    </lineage>
</organism>
<feature type="domain" description="Dihydroneopterin aldolase/epimerase" evidence="7">
    <location>
        <begin position="6"/>
        <end position="119"/>
    </location>
</feature>
<dbReference type="GO" id="GO:0046656">
    <property type="term" value="P:folic acid biosynthetic process"/>
    <property type="evidence" value="ECO:0007669"/>
    <property type="project" value="UniProtKB-UniRule"/>
</dbReference>
<sequence length="121" mass="13345">MAIYQITLKNCAFYARHGVFEQEAALGQRFLVDVVLDVEAGDALVSDEVEQTVHYGLAYALVEKIVTGSRRNLIEALANDVALGLTAWSPLIRRVEVAIRKPSVPIAGILDYVEVRVEHPV</sequence>
<evidence type="ECO:0000256" key="6">
    <source>
        <dbReference type="RuleBase" id="RU362079"/>
    </source>
</evidence>
<comment type="caution">
    <text evidence="8">The sequence shown here is derived from an EMBL/GenBank/DDBJ whole genome shotgun (WGS) entry which is preliminary data.</text>
</comment>
<dbReference type="SUPFAM" id="SSF55620">
    <property type="entry name" value="Tetrahydrobiopterin biosynthesis enzymes-like"/>
    <property type="match status" value="1"/>
</dbReference>
<dbReference type="InterPro" id="IPR006156">
    <property type="entry name" value="Dihydroneopterin_aldolase"/>
</dbReference>
<name>A0A5C4XMV3_9HYPH</name>
<comment type="similarity">
    <text evidence="3 6">Belongs to the DHNA family.</text>
</comment>